<dbReference type="eggNOG" id="ENOG502TGIQ">
    <property type="taxonomic scope" value="Eukaryota"/>
</dbReference>
<dbReference type="HOGENOM" id="CLU_816911_0_0_1"/>
<evidence type="ECO:0000313" key="1">
    <source>
        <dbReference type="EMBL" id="CCD66679.1"/>
    </source>
</evidence>
<dbReference type="KEGG" id="cel:CELE_EGAP2.1"/>
<sequence>MESDGLEEFDFSQPLHYALSQLNADLYAGIEQEPHFETVHFPKPASLSAMAEEDDDERPPTTNEIIDDLVEKFDNYPKIVTTMMQRGLLKKRQQCRKCDRMMHLRRRKNCYEWRCRTKDKRGDCSSCSIKFGSWFEYTKLSFKTIFSFLIMHCKNCSTSHMANELKLSTHTVNETRKVVYDLTDKIASKYPRIGQNQGMVYIEVIRIEPKKANDFMYTILAGQEANSNNCFAVVMSDEMPSTIEKVKMEKVNSHSSVSMIKTVNENFTAYASQSATFFDESKVYSNPSDMFFTNLRKNHPESALNSEQAFQSWFNDQVVRKTEGKRMLEKCVEELRTYTTS</sequence>
<evidence type="ECO:0000313" key="3">
    <source>
        <dbReference type="WormBase" id="EGAP2.1"/>
    </source>
</evidence>
<accession>Q19075</accession>
<dbReference type="InParanoid" id="Q19075"/>
<keyword evidence="2" id="KW-1185">Reference proteome</keyword>
<dbReference type="OMA" id="YEWRCRT"/>
<evidence type="ECO:0000313" key="2">
    <source>
        <dbReference type="Proteomes" id="UP000001940"/>
    </source>
</evidence>
<dbReference type="CTD" id="173895"/>
<dbReference type="PIR" id="T15932">
    <property type="entry name" value="T15932"/>
</dbReference>
<dbReference type="AGR" id="WB:WBGene00017147"/>
<protein>
    <submittedName>
        <fullName evidence="1">DDE_Tnp_ISL3 domain-containing protein</fullName>
    </submittedName>
</protein>
<dbReference type="OrthoDB" id="124789at2759"/>
<dbReference type="SMR" id="Q19075"/>
<dbReference type="AlphaFoldDB" id="Q19075"/>
<dbReference type="GeneID" id="173895"/>
<name>Q19075_CAEEL</name>
<dbReference type="FunCoup" id="Q19075">
    <property type="interactions" value="1"/>
</dbReference>
<dbReference type="PaxDb" id="6239-EGAP2.1"/>
<reference evidence="1 2" key="1">
    <citation type="journal article" date="1998" name="Science">
        <title>Genome sequence of the nematode C. elegans: a platform for investigating biology.</title>
        <authorList>
            <consortium name="The C. elegans sequencing consortium"/>
            <person name="Sulson J.E."/>
            <person name="Waterston R."/>
        </authorList>
    </citation>
    <scope>NUCLEOTIDE SEQUENCE [LARGE SCALE GENOMIC DNA]</scope>
    <source>
        <strain evidence="1 2">Bristol N2</strain>
    </source>
</reference>
<gene>
    <name evidence="1" type="ORF">CELE_EGAP2.1</name>
    <name evidence="1 3" type="ORF">EGAP2.1</name>
</gene>
<dbReference type="Bgee" id="WBGene00017147">
    <property type="expression patterns" value="Expressed in embryo and 4 other cell types or tissues"/>
</dbReference>
<proteinExistence type="predicted"/>
<organism evidence="1 2">
    <name type="scientific">Caenorhabditis elegans</name>
    <dbReference type="NCBI Taxonomy" id="6239"/>
    <lineage>
        <taxon>Eukaryota</taxon>
        <taxon>Metazoa</taxon>
        <taxon>Ecdysozoa</taxon>
        <taxon>Nematoda</taxon>
        <taxon>Chromadorea</taxon>
        <taxon>Rhabditida</taxon>
        <taxon>Rhabditina</taxon>
        <taxon>Rhabditomorpha</taxon>
        <taxon>Rhabditoidea</taxon>
        <taxon>Rhabditidae</taxon>
        <taxon>Peloderinae</taxon>
        <taxon>Caenorhabditis</taxon>
    </lineage>
</organism>
<dbReference type="WormBase" id="EGAP2.1">
    <property type="protein sequence ID" value="CE35268"/>
    <property type="gene ID" value="WBGene00017147"/>
</dbReference>
<dbReference type="EMBL" id="BX284602">
    <property type="protein sequence ID" value="CCD66679.1"/>
    <property type="molecule type" value="Genomic_DNA"/>
</dbReference>
<dbReference type="Proteomes" id="UP000001940">
    <property type="component" value="Chromosome II"/>
</dbReference>
<dbReference type="RefSeq" id="NP_494982.3">
    <property type="nucleotide sequence ID" value="NM_062581.7"/>
</dbReference>
<dbReference type="UCSC" id="EGAP2.1">
    <property type="organism name" value="c. elegans"/>
</dbReference>